<dbReference type="InterPro" id="IPR036866">
    <property type="entry name" value="RibonucZ/Hydroxyglut_hydro"/>
</dbReference>
<dbReference type="GO" id="GO:0046872">
    <property type="term" value="F:metal ion binding"/>
    <property type="evidence" value="ECO:0007669"/>
    <property type="project" value="UniProtKB-KW"/>
</dbReference>
<dbReference type="PANTHER" id="PTHR46018:SF2">
    <property type="entry name" value="ZINC PHOSPHODIESTERASE ELAC PROTEIN 1"/>
    <property type="match status" value="1"/>
</dbReference>
<keyword evidence="7" id="KW-0378">Hydrolase</keyword>
<feature type="region of interest" description="Disordered" evidence="9">
    <location>
        <begin position="107"/>
        <end position="164"/>
    </location>
</feature>
<dbReference type="STRING" id="1764295.A0A5B8N1C0"/>
<evidence type="ECO:0000313" key="11">
    <source>
        <dbReference type="Proteomes" id="UP000316726"/>
    </source>
</evidence>
<keyword evidence="3" id="KW-0819">tRNA processing</keyword>
<feature type="region of interest" description="Disordered" evidence="9">
    <location>
        <begin position="1"/>
        <end position="23"/>
    </location>
</feature>
<feature type="region of interest" description="Disordered" evidence="9">
    <location>
        <begin position="287"/>
        <end position="307"/>
    </location>
</feature>
<evidence type="ECO:0000256" key="7">
    <source>
        <dbReference type="ARBA" id="ARBA00022801"/>
    </source>
</evidence>
<reference evidence="10 11" key="1">
    <citation type="submission" date="2018-07" db="EMBL/GenBank/DDBJ databases">
        <title>The complete nuclear genome of the prasinophyte Chloropicon primus (CCMP1205).</title>
        <authorList>
            <person name="Pombert J.-F."/>
            <person name="Otis C."/>
            <person name="Turmel M."/>
            <person name="Lemieux C."/>
        </authorList>
    </citation>
    <scope>NUCLEOTIDE SEQUENCE [LARGE SCALE GENOMIC DNA]</scope>
    <source>
        <strain evidence="10 11">CCMP1205</strain>
    </source>
</reference>
<comment type="cofactor">
    <cofactor evidence="1">
        <name>Zn(2+)</name>
        <dbReference type="ChEBI" id="CHEBI:29105"/>
    </cofactor>
</comment>
<dbReference type="OrthoDB" id="527344at2759"/>
<dbReference type="GO" id="GO:0042781">
    <property type="term" value="F:3'-tRNA processing endoribonuclease activity"/>
    <property type="evidence" value="ECO:0007669"/>
    <property type="project" value="TreeGrafter"/>
</dbReference>
<dbReference type="InterPro" id="IPR013471">
    <property type="entry name" value="RNase_Z/BN"/>
</dbReference>
<organism evidence="10 11">
    <name type="scientific">Chloropicon primus</name>
    <dbReference type="NCBI Taxonomy" id="1764295"/>
    <lineage>
        <taxon>Eukaryota</taxon>
        <taxon>Viridiplantae</taxon>
        <taxon>Chlorophyta</taxon>
        <taxon>Chloropicophyceae</taxon>
        <taxon>Chloropicales</taxon>
        <taxon>Chloropicaceae</taxon>
        <taxon>Chloropicon</taxon>
    </lineage>
</organism>
<accession>A0A5B8N1C0</accession>
<dbReference type="GO" id="GO:0005634">
    <property type="term" value="C:nucleus"/>
    <property type="evidence" value="ECO:0007669"/>
    <property type="project" value="TreeGrafter"/>
</dbReference>
<keyword evidence="11" id="KW-1185">Reference proteome</keyword>
<keyword evidence="6" id="KW-0255">Endonuclease</keyword>
<protein>
    <submittedName>
        <fullName evidence="10">Ribonuclease BN</fullName>
    </submittedName>
</protein>
<dbReference type="AlphaFoldDB" id="A0A5B8N1C0"/>
<name>A0A5B8N1C0_9CHLO</name>
<evidence type="ECO:0000313" key="10">
    <source>
        <dbReference type="EMBL" id="QDZ26086.1"/>
    </source>
</evidence>
<dbReference type="SUPFAM" id="SSF56281">
    <property type="entry name" value="Metallo-hydrolase/oxidoreductase"/>
    <property type="match status" value="1"/>
</dbReference>
<evidence type="ECO:0000256" key="2">
    <source>
        <dbReference type="ARBA" id="ARBA00011738"/>
    </source>
</evidence>
<evidence type="ECO:0000256" key="8">
    <source>
        <dbReference type="ARBA" id="ARBA00022833"/>
    </source>
</evidence>
<evidence type="ECO:0000256" key="3">
    <source>
        <dbReference type="ARBA" id="ARBA00022694"/>
    </source>
</evidence>
<dbReference type="Gene3D" id="3.60.15.10">
    <property type="entry name" value="Ribonuclease Z/Hydroxyacylglutathione hydrolase-like"/>
    <property type="match status" value="1"/>
</dbReference>
<feature type="compositionally biased region" description="Gly residues" evidence="9">
    <location>
        <begin position="296"/>
        <end position="306"/>
    </location>
</feature>
<gene>
    <name evidence="10" type="ORF">A3770_20p86040</name>
</gene>
<dbReference type="CDD" id="cd07717">
    <property type="entry name" value="RNaseZ_ZiPD-like_MBL-fold"/>
    <property type="match status" value="1"/>
</dbReference>
<comment type="subunit">
    <text evidence="2">Homodimer.</text>
</comment>
<evidence type="ECO:0000256" key="6">
    <source>
        <dbReference type="ARBA" id="ARBA00022759"/>
    </source>
</evidence>
<keyword evidence="8" id="KW-0862">Zinc</keyword>
<feature type="compositionally biased region" description="Basic and acidic residues" evidence="9">
    <location>
        <begin position="151"/>
        <end position="164"/>
    </location>
</feature>
<dbReference type="Pfam" id="PF23023">
    <property type="entry name" value="Anti-Pycsar_Apyc1"/>
    <property type="match status" value="1"/>
</dbReference>
<dbReference type="Proteomes" id="UP000316726">
    <property type="component" value="Chromosome 20"/>
</dbReference>
<feature type="compositionally biased region" description="Low complexity" evidence="9">
    <location>
        <begin position="127"/>
        <end position="139"/>
    </location>
</feature>
<evidence type="ECO:0000256" key="9">
    <source>
        <dbReference type="SAM" id="MobiDB-lite"/>
    </source>
</evidence>
<evidence type="ECO:0000256" key="5">
    <source>
        <dbReference type="ARBA" id="ARBA00022723"/>
    </source>
</evidence>
<sequence length="687" mass="75099">MASRRIGIPQRTTTGRPSVVHNGSELPQKKCNGSGLLVRYPYRVQHRGRVCGLQHNGSGYPTTASLGLLSGGGGASGRTCFHHHRFAPLGLPKSCSDGHLLYTTKAGAARRGGRAPCRSSAVDRDSSSSSSSSPSSSSSGHVIRQAGGRRNRNDHGGGKVRAQDKAAFEAHMKGIKGYDKEHLYSARNLTGLQLTFLGTSGGAPTLNRNVTSLALEISVHRSVNETWLFDCGEATQTRLMQSNLKITNLTKIFITHMHGDHIFGLPGLLCMISNARNKVIKEQHELANQSSLGGRQARGGKGGGGNDTHWASQPIHIYGPPGLAQYITMSLGLSETGLSVPLVIHEFSDRPDSGGEETAEQKEKDQVNNANIFATANHRLKNKIRVEALPADSQSLAIRSKIIQTVNRDPENAKKYSWRKQQFGKNGNVRGNQGALDRWECMRWHLDLYEANEAIEVVACPLKHRVDCWGYVIKEKDQPGKMDTEKVKMLGLRKGPILKDLKNGETVQCPNTGKWIKPEDVLGPSKPGRKVVILGDTSDNRWVAQNAKDADVVVQEATFSNEMRMRAFASGHSTAGMAGSFAKYVDAGSLILTHFSARFEDMGGSYHSLEELRRSSKNPGKLKDLLAAERDQEYSSIALLKKQAIEKFGKKSVFAAEDLMVFCVEKKDPHNREAPSLVFPRRLTSGL</sequence>
<dbReference type="EMBL" id="CP031053">
    <property type="protein sequence ID" value="QDZ26086.1"/>
    <property type="molecule type" value="Genomic_DNA"/>
</dbReference>
<dbReference type="HAMAP" id="MF_01818">
    <property type="entry name" value="RNase_Z_BN"/>
    <property type="match status" value="1"/>
</dbReference>
<dbReference type="PANTHER" id="PTHR46018">
    <property type="entry name" value="ZINC PHOSPHODIESTERASE ELAC PROTEIN 1"/>
    <property type="match status" value="1"/>
</dbReference>
<evidence type="ECO:0000256" key="1">
    <source>
        <dbReference type="ARBA" id="ARBA00001947"/>
    </source>
</evidence>
<keyword evidence="5" id="KW-0479">Metal-binding</keyword>
<evidence type="ECO:0000256" key="4">
    <source>
        <dbReference type="ARBA" id="ARBA00022722"/>
    </source>
</evidence>
<proteinExistence type="inferred from homology"/>
<keyword evidence="4" id="KW-0540">Nuclease</keyword>